<dbReference type="Gene3D" id="1.10.150.870">
    <property type="match status" value="1"/>
</dbReference>
<gene>
    <name evidence="9" type="primary">dnaE2</name>
    <name evidence="11" type="ORF">BSR29_04155</name>
</gene>
<dbReference type="HAMAP" id="MF_01902">
    <property type="entry name" value="DNApol_error_prone"/>
    <property type="match status" value="1"/>
</dbReference>
<keyword evidence="12" id="KW-1185">Reference proteome</keyword>
<reference evidence="11 12" key="1">
    <citation type="submission" date="2016-11" db="EMBL/GenBank/DDBJ databases">
        <title>Actinomyces gypaetusis sp. nov. isolated from the vulture Gypaetus barbatus in Qinghai Tibet Plateau China.</title>
        <authorList>
            <person name="Meng X."/>
        </authorList>
    </citation>
    <scope>NUCLEOTIDE SEQUENCE [LARGE SCALE GENOMIC DNA]</scope>
    <source>
        <strain evidence="11 12">VUL4_2</strain>
    </source>
</reference>
<dbReference type="RefSeq" id="WP_073709023.1">
    <property type="nucleotide sequence ID" value="NZ_MQSV01000002.1"/>
</dbReference>
<comment type="similarity">
    <text evidence="9">Belongs to the DNA polymerase type-C family. DnaE2 subfamily.</text>
</comment>
<dbReference type="Pfam" id="PF07733">
    <property type="entry name" value="DNA_pol3_alpha"/>
    <property type="match status" value="1"/>
</dbReference>
<organism evidence="11 12">
    <name type="scientific">Boudabousia liubingyangii</name>
    <dbReference type="NCBI Taxonomy" id="1921764"/>
    <lineage>
        <taxon>Bacteria</taxon>
        <taxon>Bacillati</taxon>
        <taxon>Actinomycetota</taxon>
        <taxon>Actinomycetes</taxon>
        <taxon>Actinomycetales</taxon>
        <taxon>Actinomycetaceae</taxon>
        <taxon>Boudabousia</taxon>
    </lineage>
</organism>
<accession>A0A1Q5PNB1</accession>
<evidence type="ECO:0000256" key="7">
    <source>
        <dbReference type="ARBA" id="ARBA00023204"/>
    </source>
</evidence>
<dbReference type="InterPro" id="IPR011708">
    <property type="entry name" value="DNA_pol3_alpha_NTPase_dom"/>
</dbReference>
<keyword evidence="6 9" id="KW-0239">DNA-directed DNA polymerase</keyword>
<evidence type="ECO:0000256" key="8">
    <source>
        <dbReference type="ARBA" id="ARBA00049244"/>
    </source>
</evidence>
<evidence type="ECO:0000256" key="3">
    <source>
        <dbReference type="ARBA" id="ARBA00022695"/>
    </source>
</evidence>
<comment type="caution">
    <text evidence="11">The sequence shown here is derived from an EMBL/GenBank/DDBJ whole genome shotgun (WGS) entry which is preliminary data.</text>
</comment>
<dbReference type="InterPro" id="IPR023073">
    <property type="entry name" value="DnaE2"/>
</dbReference>
<evidence type="ECO:0000256" key="2">
    <source>
        <dbReference type="ARBA" id="ARBA00022679"/>
    </source>
</evidence>
<evidence type="ECO:0000313" key="11">
    <source>
        <dbReference type="EMBL" id="OKL49034.1"/>
    </source>
</evidence>
<dbReference type="SUPFAM" id="SSF89550">
    <property type="entry name" value="PHP domain-like"/>
    <property type="match status" value="1"/>
</dbReference>
<dbReference type="GO" id="GO:0008408">
    <property type="term" value="F:3'-5' exonuclease activity"/>
    <property type="evidence" value="ECO:0007669"/>
    <property type="project" value="InterPro"/>
</dbReference>
<dbReference type="AlphaFoldDB" id="A0A1Q5PNB1"/>
<keyword evidence="4 9" id="KW-0235">DNA replication</keyword>
<dbReference type="Proteomes" id="UP000186785">
    <property type="component" value="Unassembled WGS sequence"/>
</dbReference>
<keyword evidence="3 9" id="KW-0548">Nucleotidyltransferase</keyword>
<evidence type="ECO:0000259" key="10">
    <source>
        <dbReference type="SMART" id="SM00481"/>
    </source>
</evidence>
<dbReference type="OrthoDB" id="9803237at2"/>
<dbReference type="EC" id="2.7.7.7" evidence="9"/>
<protein>
    <recommendedName>
        <fullName evidence="9">Error-prone DNA polymerase</fullName>
        <ecNumber evidence="9">2.7.7.7</ecNumber>
    </recommendedName>
</protein>
<dbReference type="PANTHER" id="PTHR32294:SF4">
    <property type="entry name" value="ERROR-PRONE DNA POLYMERASE"/>
    <property type="match status" value="1"/>
</dbReference>
<name>A0A1Q5PNB1_9ACTO</name>
<keyword evidence="2 9" id="KW-0808">Transferase</keyword>
<evidence type="ECO:0000256" key="5">
    <source>
        <dbReference type="ARBA" id="ARBA00022763"/>
    </source>
</evidence>
<comment type="function">
    <text evidence="9">DNA polymerase involved in damage-induced mutagenesis and translesion synthesis (TLS). It is not the major replicative DNA polymerase.</text>
</comment>
<dbReference type="NCBIfam" id="NF004225">
    <property type="entry name" value="PRK05672.1"/>
    <property type="match status" value="1"/>
</dbReference>
<dbReference type="Pfam" id="PF17657">
    <property type="entry name" value="DNA_pol3_finger"/>
    <property type="match status" value="1"/>
</dbReference>
<dbReference type="Gene3D" id="3.20.20.140">
    <property type="entry name" value="Metal-dependent hydrolases"/>
    <property type="match status" value="1"/>
</dbReference>
<dbReference type="GO" id="GO:0006281">
    <property type="term" value="P:DNA repair"/>
    <property type="evidence" value="ECO:0007669"/>
    <property type="project" value="UniProtKB-UniRule"/>
</dbReference>
<dbReference type="PANTHER" id="PTHR32294">
    <property type="entry name" value="DNA POLYMERASE III SUBUNIT ALPHA"/>
    <property type="match status" value="1"/>
</dbReference>
<keyword evidence="5 9" id="KW-0227">DNA damage</keyword>
<evidence type="ECO:0000313" key="12">
    <source>
        <dbReference type="Proteomes" id="UP000186785"/>
    </source>
</evidence>
<dbReference type="SMART" id="SM00481">
    <property type="entry name" value="POLIIIAc"/>
    <property type="match status" value="1"/>
</dbReference>
<evidence type="ECO:0000256" key="9">
    <source>
        <dbReference type="HAMAP-Rule" id="MF_01902"/>
    </source>
</evidence>
<dbReference type="InterPro" id="IPR029460">
    <property type="entry name" value="DNAPol_HHH"/>
</dbReference>
<evidence type="ECO:0000256" key="6">
    <source>
        <dbReference type="ARBA" id="ARBA00022932"/>
    </source>
</evidence>
<keyword evidence="7 9" id="KW-0234">DNA repair</keyword>
<dbReference type="InterPro" id="IPR004013">
    <property type="entry name" value="PHP_dom"/>
</dbReference>
<comment type="catalytic activity">
    <reaction evidence="8 9">
        <text>DNA(n) + a 2'-deoxyribonucleoside 5'-triphosphate = DNA(n+1) + diphosphate</text>
        <dbReference type="Rhea" id="RHEA:22508"/>
        <dbReference type="Rhea" id="RHEA-COMP:17339"/>
        <dbReference type="Rhea" id="RHEA-COMP:17340"/>
        <dbReference type="ChEBI" id="CHEBI:33019"/>
        <dbReference type="ChEBI" id="CHEBI:61560"/>
        <dbReference type="ChEBI" id="CHEBI:173112"/>
        <dbReference type="EC" id="2.7.7.7"/>
    </reaction>
</comment>
<dbReference type="GO" id="GO:0005737">
    <property type="term" value="C:cytoplasm"/>
    <property type="evidence" value="ECO:0007669"/>
    <property type="project" value="UniProtKB-SubCell"/>
</dbReference>
<dbReference type="GO" id="GO:0006260">
    <property type="term" value="P:DNA replication"/>
    <property type="evidence" value="ECO:0007669"/>
    <property type="project" value="UniProtKB-KW"/>
</dbReference>
<feature type="domain" description="Polymerase/histidinol phosphatase N-terminal" evidence="10">
    <location>
        <begin position="5"/>
        <end position="72"/>
    </location>
</feature>
<dbReference type="InterPro" id="IPR040982">
    <property type="entry name" value="DNA_pol3_finger"/>
</dbReference>
<dbReference type="Pfam" id="PF14579">
    <property type="entry name" value="HHH_6"/>
    <property type="match status" value="1"/>
</dbReference>
<dbReference type="GO" id="GO:0003887">
    <property type="term" value="F:DNA-directed DNA polymerase activity"/>
    <property type="evidence" value="ECO:0007669"/>
    <property type="project" value="UniProtKB-UniRule"/>
</dbReference>
<evidence type="ECO:0000256" key="4">
    <source>
        <dbReference type="ARBA" id="ARBA00022705"/>
    </source>
</evidence>
<evidence type="ECO:0000256" key="1">
    <source>
        <dbReference type="ARBA" id="ARBA00022490"/>
    </source>
</evidence>
<dbReference type="STRING" id="1921764.BSR28_03725"/>
<keyword evidence="1 9" id="KW-0963">Cytoplasm</keyword>
<dbReference type="NCBIfam" id="TIGR00594">
    <property type="entry name" value="polc"/>
    <property type="match status" value="1"/>
</dbReference>
<proteinExistence type="inferred from homology"/>
<dbReference type="InterPro" id="IPR004805">
    <property type="entry name" value="DnaE2/DnaE/PolC"/>
</dbReference>
<comment type="subcellular location">
    <subcellularLocation>
        <location evidence="9">Cytoplasm</location>
    </subcellularLocation>
</comment>
<dbReference type="InterPro" id="IPR016195">
    <property type="entry name" value="Pol/histidinol_Pase-like"/>
</dbReference>
<dbReference type="CDD" id="cd04485">
    <property type="entry name" value="DnaE_OBF"/>
    <property type="match status" value="1"/>
</dbReference>
<sequence>MFEYFELHAHSAYSFQRGAATPAQLFEQAQKLGLSGMAILDHDGFYSAPQSAQAAQETGLKAAYGSELTLANGQHLPILVKNLTGYRQLSQSITKHNLRETHKLEPAYQLAEIAQNSQNWLILTGTQHGPLNALWESPIQTEKVETQLKHLLDHFPPEQIALELTLQNRPGDPQRARTLQKLAHKYHLPLVATGVIEGSHIEQRPLLDILHACRLRQPLNQAEAYLPATRGILQSSQKLAELYQNHPNALANAYHLGQEIALDLKLLAPKLPKVQAGNDHTKLRELVKLGAQQRYGSPAENPKAYQVIEHELKIIEQLDFPGYFLIVADIVQYCQSQGILCQGRGSAANSAVCYALGITAVDAVKHQMMFERFLSPLRNEPPDIDLDIESGHRENVIQYVYQKYGRDKAALVANVITYRSRLALKETAFALGYPPAWAEKICAEDRRALHRSDNQLPPQLAQRAKELLNLPRHLGIHPGGMVLADRPLAEIGPLQWATMPGRTVLQWDKEDCAQIGLVKFDLLGLGMLTVLRKSFDQLQKQGVKTKDGKPLGLHNLDTEDPKVYDLLCAADTIGVFQVESRAQMNTLPRLRPRCFYDIVVQVALIRPGPIQGGAVNPYLRRRQGREPVTYLHESLRPALEKTLGVPLFQEQLMKIAMESAGFSATQADQLRRALGAKRCQEKMAELREPLMSGMRQKGIKQAAAEQIYHQLSSFAQYGFPESHAFSFAYIVFASAWLKVHYPELFYASLLSSQPLGFYSSASLVNDAKRHGVKVSPPCVNGSAEETIALENGTAESTCCQAPKQWVQLGLAEIKGLKQATIERILTARAEGQYGSLFDLVSRAKLSSKEIKLLATAGALNHLGCDQRSGIWASGTTLIGEPVGEEWYQPVLPGCELFLPPPQTLKVPSPAELVASDYRSTGLSTRAHPLELVRPVLPAEQILKISQLSTLSSGTRAKVAGLITHRQKPMTAQGIIFLSLEDETGALNVLCSPGFWARYRQVLGFKNGVILRGQCEYDQGALVLLADWAQELKLPISSRSRDFR</sequence>
<dbReference type="InterPro" id="IPR003141">
    <property type="entry name" value="Pol/His_phosphatase_N"/>
</dbReference>
<dbReference type="EMBL" id="MQSV01000002">
    <property type="protein sequence ID" value="OKL49034.1"/>
    <property type="molecule type" value="Genomic_DNA"/>
</dbReference>
<dbReference type="Pfam" id="PF02811">
    <property type="entry name" value="PHP"/>
    <property type="match status" value="1"/>
</dbReference>